<evidence type="ECO:0000313" key="4">
    <source>
        <dbReference type="Proteomes" id="UP000326364"/>
    </source>
</evidence>
<name>A0A5J5HST4_9SPHN</name>
<gene>
    <name evidence="2" type="ORF">F4U95_19235</name>
    <name evidence="1" type="ORF">F4U96_19110</name>
</gene>
<dbReference type="InterPro" id="IPR013078">
    <property type="entry name" value="His_Pase_superF_clade-1"/>
</dbReference>
<dbReference type="EMBL" id="VYQB01000017">
    <property type="protein sequence ID" value="KAA9013334.1"/>
    <property type="molecule type" value="Genomic_DNA"/>
</dbReference>
<dbReference type="Gene3D" id="3.40.50.1240">
    <property type="entry name" value="Phosphoglycerate mutase-like"/>
    <property type="match status" value="1"/>
</dbReference>
<dbReference type="InterPro" id="IPR029033">
    <property type="entry name" value="His_PPase_superfam"/>
</dbReference>
<dbReference type="AlphaFoldDB" id="A0A5J5HST4"/>
<evidence type="ECO:0000313" key="1">
    <source>
        <dbReference type="EMBL" id="KAA9013334.1"/>
    </source>
</evidence>
<evidence type="ECO:0000313" key="2">
    <source>
        <dbReference type="EMBL" id="KAA9025640.1"/>
    </source>
</evidence>
<proteinExistence type="predicted"/>
<dbReference type="SUPFAM" id="SSF53254">
    <property type="entry name" value="Phosphoglycerate mutase-like"/>
    <property type="match status" value="1"/>
</dbReference>
<evidence type="ECO:0000313" key="3">
    <source>
        <dbReference type="Proteomes" id="UP000325933"/>
    </source>
</evidence>
<dbReference type="Proteomes" id="UP000325933">
    <property type="component" value="Unassembled WGS sequence"/>
</dbReference>
<organism evidence="2 3">
    <name type="scientific">Sphingobium limneticum</name>
    <dbReference type="NCBI Taxonomy" id="1007511"/>
    <lineage>
        <taxon>Bacteria</taxon>
        <taxon>Pseudomonadati</taxon>
        <taxon>Pseudomonadota</taxon>
        <taxon>Alphaproteobacteria</taxon>
        <taxon>Sphingomonadales</taxon>
        <taxon>Sphingomonadaceae</taxon>
        <taxon>Sphingobium</taxon>
    </lineage>
</organism>
<sequence length="188" mass="19742">MLTTSLLLLCAGPTRASRQGGFPAIDEALDEGGQRDAAALVLPVRFRDAVQSSPTLSAIETAQAMGVTPLPQPALRDIDHGRWAGHDFATIATEEPEALAQWLADPARGGPDGESLHACQLRVGGWLDALAATGASICALTHPMPIRAAIAHALAMPLRASLSIDIAPLSRTTLSFNGRWRLQSLEPG</sequence>
<reference evidence="3 4" key="1">
    <citation type="submission" date="2019-09" db="EMBL/GenBank/DDBJ databases">
        <authorList>
            <person name="Feng G."/>
        </authorList>
    </citation>
    <scope>NUCLEOTIDE SEQUENCE [LARGE SCALE GENOMIC DNA]</scope>
    <source>
        <strain evidence="2 3">KACC 19283</strain>
        <strain evidence="1 4">KACC 19284</strain>
    </source>
</reference>
<dbReference type="EMBL" id="VYQA01000017">
    <property type="protein sequence ID" value="KAA9025640.1"/>
    <property type="molecule type" value="Genomic_DNA"/>
</dbReference>
<keyword evidence="4" id="KW-1185">Reference proteome</keyword>
<comment type="caution">
    <text evidence="2">The sequence shown here is derived from an EMBL/GenBank/DDBJ whole genome shotgun (WGS) entry which is preliminary data.</text>
</comment>
<accession>A0A5J5HST4</accession>
<dbReference type="RefSeq" id="WP_150426717.1">
    <property type="nucleotide sequence ID" value="NZ_VYQA01000017.1"/>
</dbReference>
<protein>
    <submittedName>
        <fullName evidence="2">Histidine phosphatase family protein</fullName>
    </submittedName>
</protein>
<dbReference type="Pfam" id="PF00300">
    <property type="entry name" value="His_Phos_1"/>
    <property type="match status" value="1"/>
</dbReference>
<dbReference type="Proteomes" id="UP000326364">
    <property type="component" value="Unassembled WGS sequence"/>
</dbReference>
<dbReference type="SMART" id="SM00855">
    <property type="entry name" value="PGAM"/>
    <property type="match status" value="1"/>
</dbReference>